<keyword evidence="1" id="KW-1133">Transmembrane helix</keyword>
<evidence type="ECO:0000256" key="1">
    <source>
        <dbReference type="SAM" id="Phobius"/>
    </source>
</evidence>
<evidence type="ECO:0000313" key="4">
    <source>
        <dbReference type="Proteomes" id="UP000281245"/>
    </source>
</evidence>
<organism evidence="2 4">
    <name type="scientific">Hortaea werneckii</name>
    <name type="common">Black yeast</name>
    <name type="synonym">Cladosporium werneckii</name>
    <dbReference type="NCBI Taxonomy" id="91943"/>
    <lineage>
        <taxon>Eukaryota</taxon>
        <taxon>Fungi</taxon>
        <taxon>Dikarya</taxon>
        <taxon>Ascomycota</taxon>
        <taxon>Pezizomycotina</taxon>
        <taxon>Dothideomycetes</taxon>
        <taxon>Dothideomycetidae</taxon>
        <taxon>Mycosphaerellales</taxon>
        <taxon>Teratosphaeriaceae</taxon>
        <taxon>Hortaea</taxon>
    </lineage>
</organism>
<evidence type="ECO:0000313" key="5">
    <source>
        <dbReference type="Proteomes" id="UP000282582"/>
    </source>
</evidence>
<evidence type="ECO:0000313" key="2">
    <source>
        <dbReference type="EMBL" id="RMX88301.1"/>
    </source>
</evidence>
<dbReference type="AlphaFoldDB" id="A0A3M6XCA4"/>
<accession>A0A3M6XCA4</accession>
<dbReference type="EMBL" id="QWIJ01000075">
    <property type="protein sequence ID" value="RMX88301.1"/>
    <property type="molecule type" value="Genomic_DNA"/>
</dbReference>
<dbReference type="Proteomes" id="UP000281245">
    <property type="component" value="Unassembled WGS sequence"/>
</dbReference>
<feature type="transmembrane region" description="Helical" evidence="1">
    <location>
        <begin position="164"/>
        <end position="186"/>
    </location>
</feature>
<name>A0A3M6XCA4_HORWE</name>
<keyword evidence="1" id="KW-0812">Transmembrane</keyword>
<comment type="caution">
    <text evidence="2">The sequence shown here is derived from an EMBL/GenBank/DDBJ whole genome shotgun (WGS) entry which is preliminary data.</text>
</comment>
<reference evidence="4 5" key="1">
    <citation type="journal article" date="2018" name="BMC Genomics">
        <title>Genomic evidence for intraspecific hybridization in a clonal and extremely halotolerant yeast.</title>
        <authorList>
            <person name="Gostincar C."/>
            <person name="Stajich J.E."/>
            <person name="Zupancic J."/>
            <person name="Zalar P."/>
            <person name="Gunde-Cimerman N."/>
        </authorList>
    </citation>
    <scope>NUCLEOTIDE SEQUENCE [LARGE SCALE GENOMIC DNA]</scope>
    <source>
        <strain evidence="3 5">EXF-6654</strain>
        <strain evidence="2 4">EXF-6656</strain>
    </source>
</reference>
<dbReference type="VEuPathDB" id="FungiDB:BTJ68_00530"/>
<dbReference type="OrthoDB" id="3858771at2759"/>
<gene>
    <name evidence="3" type="ORF">D0868_09574</name>
    <name evidence="2" type="ORF">D0869_01711</name>
</gene>
<dbReference type="Proteomes" id="UP000282582">
    <property type="component" value="Unassembled WGS sequence"/>
</dbReference>
<keyword evidence="1" id="KW-0472">Membrane</keyword>
<dbReference type="EMBL" id="QWIK01000926">
    <property type="protein sequence ID" value="RMX99372.1"/>
    <property type="molecule type" value="Genomic_DNA"/>
</dbReference>
<evidence type="ECO:0000313" key="3">
    <source>
        <dbReference type="EMBL" id="RMX99372.1"/>
    </source>
</evidence>
<sequence length="192" mass="20929">MSTTEDEEMIPSTAPPSYKVSQTYHYASDATIDIFDLHTARGIRSTRQGPTMSESHFANIDNEHQVDHTANISNEPQVPGRRSCVQWLVGISTAVRTTTVIYGLCTAGIAITLVHDISRDCASTPELIMFLNFLGGAVLAIILTQVPTWPGLHRIFPDAQGAQWVLQAVGWAVVLVFGRAVGVTWIPPQCKA</sequence>
<proteinExistence type="predicted"/>
<feature type="transmembrane region" description="Helical" evidence="1">
    <location>
        <begin position="127"/>
        <end position="144"/>
    </location>
</feature>
<protein>
    <submittedName>
        <fullName evidence="2">Uncharacterized protein</fullName>
    </submittedName>
</protein>